<evidence type="ECO:0000313" key="2">
    <source>
        <dbReference type="EMBL" id="QGG95056.1"/>
    </source>
</evidence>
<keyword evidence="2" id="KW-0808">Transferase</keyword>
<dbReference type="Gene3D" id="3.90.1200.10">
    <property type="match status" value="1"/>
</dbReference>
<dbReference type="AlphaFoldDB" id="A0A5Q2RKV2"/>
<organism evidence="2 3">
    <name type="scientific">Actinomarinicola tropica</name>
    <dbReference type="NCBI Taxonomy" id="2789776"/>
    <lineage>
        <taxon>Bacteria</taxon>
        <taxon>Bacillati</taxon>
        <taxon>Actinomycetota</taxon>
        <taxon>Acidimicrobiia</taxon>
        <taxon>Acidimicrobiales</taxon>
        <taxon>Iamiaceae</taxon>
        <taxon>Actinomarinicola</taxon>
    </lineage>
</organism>
<keyword evidence="3" id="KW-1185">Reference proteome</keyword>
<proteinExistence type="predicted"/>
<dbReference type="InterPro" id="IPR011009">
    <property type="entry name" value="Kinase-like_dom_sf"/>
</dbReference>
<dbReference type="EMBL" id="CP045851">
    <property type="protein sequence ID" value="QGG95056.1"/>
    <property type="molecule type" value="Genomic_DNA"/>
</dbReference>
<dbReference type="InterPro" id="IPR002575">
    <property type="entry name" value="Aminoglycoside_PTrfase"/>
</dbReference>
<name>A0A5Q2RKV2_9ACTN</name>
<reference evidence="2 3" key="1">
    <citation type="submission" date="2019-11" db="EMBL/GenBank/DDBJ databases">
        <authorList>
            <person name="He Y."/>
        </authorList>
    </citation>
    <scope>NUCLEOTIDE SEQUENCE [LARGE SCALE GENOMIC DNA]</scope>
    <source>
        <strain evidence="2 3">SCSIO 58843</strain>
    </source>
</reference>
<evidence type="ECO:0000313" key="3">
    <source>
        <dbReference type="Proteomes" id="UP000334019"/>
    </source>
</evidence>
<dbReference type="SUPFAM" id="SSF56112">
    <property type="entry name" value="Protein kinase-like (PK-like)"/>
    <property type="match status" value="1"/>
</dbReference>
<protein>
    <submittedName>
        <fullName evidence="2">Phosphotransferase</fullName>
    </submittedName>
</protein>
<accession>A0A5Q2RKV2</accession>
<dbReference type="RefSeq" id="WP_153759164.1">
    <property type="nucleotide sequence ID" value="NZ_CP045851.1"/>
</dbReference>
<sequence length="329" mass="37092">MSSFAIARARRALQSAFLDMDMPLRRASSVTNEVWISDEYVIRVNRRLDPRLRREAALAPHLPVEVGYPEIVAYGGKPGADWLIVRRVPGQVLARCWPTMSRIERREAIHQLAGRLRALHSTPAPPDLPDLDSAAPQLLSAVTFSPVMPLLVAVDKAKTLPHVDRDLLERTERLVSDTAAALTPYDTSTLVHGDLTFENVMWDGHRITAILDFEWARPGPADLDLDVFLRFCALPHLHVAEDYEHLTHAEDYREVPWWLAEDYPELFAFPSQFERVRLYAIAYDVRDLLLHPPTGPVGTLSQHHPYHRLAATVDGTGYLSTFDAPAHLA</sequence>
<gene>
    <name evidence="2" type="ORF">GH723_08015</name>
</gene>
<feature type="domain" description="Aminoglycoside phosphotransferase" evidence="1">
    <location>
        <begin position="30"/>
        <end position="257"/>
    </location>
</feature>
<dbReference type="Pfam" id="PF01636">
    <property type="entry name" value="APH"/>
    <property type="match status" value="1"/>
</dbReference>
<dbReference type="PANTHER" id="PTHR21310">
    <property type="entry name" value="AMINOGLYCOSIDE PHOSPHOTRANSFERASE-RELATED-RELATED"/>
    <property type="match status" value="1"/>
</dbReference>
<dbReference type="GO" id="GO:0016740">
    <property type="term" value="F:transferase activity"/>
    <property type="evidence" value="ECO:0007669"/>
    <property type="project" value="UniProtKB-KW"/>
</dbReference>
<dbReference type="Proteomes" id="UP000334019">
    <property type="component" value="Chromosome"/>
</dbReference>
<dbReference type="KEGG" id="atq:GH723_08015"/>
<dbReference type="InterPro" id="IPR051678">
    <property type="entry name" value="AGP_Transferase"/>
</dbReference>
<evidence type="ECO:0000259" key="1">
    <source>
        <dbReference type="Pfam" id="PF01636"/>
    </source>
</evidence>